<dbReference type="NCBIfam" id="NF033563">
    <property type="entry name" value="transpos_IS30"/>
    <property type="match status" value="1"/>
</dbReference>
<dbReference type="InterPro" id="IPR053392">
    <property type="entry name" value="Transposase_IS30-like"/>
</dbReference>
<evidence type="ECO:0000313" key="2">
    <source>
        <dbReference type="EMBL" id="SUN51486.1"/>
    </source>
</evidence>
<dbReference type="EMBL" id="UHFG01000004">
    <property type="protein sequence ID" value="SUN51486.1"/>
    <property type="molecule type" value="Genomic_DNA"/>
</dbReference>
<sequence>MCKGTFEVLYSADFAQKAYQNNRKCSVKQVSLTKGLKEKITHYIKHRYSPEMMVKTKGIKVPISTIYYWILHGHLGFTESDTLYSRKVKANKKQASLDFKPAGKSIEVRPESINKCEHFGDFEIDTVIQPRAKNECLLTLTDTKSRYQLIRLIPDKSDSSVNQALKAILKEYQINSIKADNGDEFSPLAEVFNPEHIYYPYA</sequence>
<accession>A0A380JY76</accession>
<dbReference type="GO" id="GO:0005829">
    <property type="term" value="C:cytosol"/>
    <property type="evidence" value="ECO:0007669"/>
    <property type="project" value="TreeGrafter"/>
</dbReference>
<dbReference type="InterPro" id="IPR036397">
    <property type="entry name" value="RNaseH_sf"/>
</dbReference>
<gene>
    <name evidence="2" type="ORF">NCTC4670_02032</name>
</gene>
<protein>
    <submittedName>
        <fullName evidence="2">Transposase IS1239</fullName>
    </submittedName>
</protein>
<dbReference type="InterPro" id="IPR001584">
    <property type="entry name" value="Integrase_cat-core"/>
</dbReference>
<dbReference type="PANTHER" id="PTHR10948:SF23">
    <property type="entry name" value="TRANSPOSASE INSI FOR INSERTION SEQUENCE ELEMENT IS30A-RELATED"/>
    <property type="match status" value="1"/>
</dbReference>
<feature type="domain" description="Integrase catalytic" evidence="1">
    <location>
        <begin position="106"/>
        <end position="202"/>
    </location>
</feature>
<dbReference type="PROSITE" id="PS50994">
    <property type="entry name" value="INTEGRASE"/>
    <property type="match status" value="1"/>
</dbReference>
<dbReference type="PANTHER" id="PTHR10948">
    <property type="entry name" value="TRANSPOSASE"/>
    <property type="match status" value="1"/>
</dbReference>
<dbReference type="GO" id="GO:0032196">
    <property type="term" value="P:transposition"/>
    <property type="evidence" value="ECO:0007669"/>
    <property type="project" value="TreeGrafter"/>
</dbReference>
<dbReference type="GO" id="GO:0015074">
    <property type="term" value="P:DNA integration"/>
    <property type="evidence" value="ECO:0007669"/>
    <property type="project" value="InterPro"/>
</dbReference>
<name>A0A380JY76_STRDY</name>
<proteinExistence type="predicted"/>
<dbReference type="GO" id="GO:0004803">
    <property type="term" value="F:transposase activity"/>
    <property type="evidence" value="ECO:0007669"/>
    <property type="project" value="TreeGrafter"/>
</dbReference>
<dbReference type="Gene3D" id="3.30.420.10">
    <property type="entry name" value="Ribonuclease H-like superfamily/Ribonuclease H"/>
    <property type="match status" value="1"/>
</dbReference>
<evidence type="ECO:0000259" key="1">
    <source>
        <dbReference type="PROSITE" id="PS50994"/>
    </source>
</evidence>
<dbReference type="InterPro" id="IPR012337">
    <property type="entry name" value="RNaseH-like_sf"/>
</dbReference>
<dbReference type="AlphaFoldDB" id="A0A380JY76"/>
<dbReference type="Proteomes" id="UP000254797">
    <property type="component" value="Unassembled WGS sequence"/>
</dbReference>
<dbReference type="GO" id="GO:0003676">
    <property type="term" value="F:nucleic acid binding"/>
    <property type="evidence" value="ECO:0007669"/>
    <property type="project" value="InterPro"/>
</dbReference>
<organism evidence="2 3">
    <name type="scientific">Streptococcus dysgalactiae subsp. dysgalactiae</name>
    <dbReference type="NCBI Taxonomy" id="99822"/>
    <lineage>
        <taxon>Bacteria</taxon>
        <taxon>Bacillati</taxon>
        <taxon>Bacillota</taxon>
        <taxon>Bacilli</taxon>
        <taxon>Lactobacillales</taxon>
        <taxon>Streptococcaceae</taxon>
        <taxon>Streptococcus</taxon>
    </lineage>
</organism>
<dbReference type="InterPro" id="IPR051917">
    <property type="entry name" value="Transposase-Integrase"/>
</dbReference>
<evidence type="ECO:0000313" key="3">
    <source>
        <dbReference type="Proteomes" id="UP000254797"/>
    </source>
</evidence>
<reference evidence="2 3" key="1">
    <citation type="submission" date="2018-06" db="EMBL/GenBank/DDBJ databases">
        <authorList>
            <consortium name="Pathogen Informatics"/>
            <person name="Doyle S."/>
        </authorList>
    </citation>
    <scope>NUCLEOTIDE SEQUENCE [LARGE SCALE GENOMIC DNA]</scope>
    <source>
        <strain evidence="2 3">NCTC4670</strain>
    </source>
</reference>
<dbReference type="SUPFAM" id="SSF53098">
    <property type="entry name" value="Ribonuclease H-like"/>
    <property type="match status" value="1"/>
</dbReference>